<evidence type="ECO:0000313" key="5">
    <source>
        <dbReference type="Proteomes" id="UP000317316"/>
    </source>
</evidence>
<dbReference type="AlphaFoldDB" id="A0A544T8P7"/>
<sequence length="468" mass="51844">MMMKILTKIITLICLVTLFFYLFLSESNIAFLKVDAKSDGSTIGGIEIEDLDKKEITSRLGLAIEDWKRDTKLVLEGKGINLTLDTNYFIFDVEASVNQYLNASQKPWYAFWKTDSIVHIPLQITIDPKLLTLIEENSLLNKEKTIENIKAQVAVLSKIPIEAVLVDLTALESERIAFSLEEVSINTIGLSEIIAALNEQVISTGDVFSFFEETLEISGVYNDETADFVASLLYSTILQTDFEIVERHSQGVVPTYLEPGIEANIDLNANKDLKFINKSNPAVLKVSLKDSSLLVELYSLPAETVGKYEVRDTQVVKPRTIYRYSSDLKAGEESLIQEGSPGLKVTVYRIISDKKGPYENEEIVSQDYYSPTHRIILKSSLTPELTPVVDPDLEIDLNADGLPDVENGNSDSNKSGNNNPDNKSSDNSGADEDINTGEGSGKTNLEDDLDSLPEGSYYDKAGNIITPK</sequence>
<name>A0A544T8P7_9BACI</name>
<dbReference type="PROSITE" id="PS51109">
    <property type="entry name" value="G5"/>
    <property type="match status" value="1"/>
</dbReference>
<gene>
    <name evidence="4" type="ORF">FG382_09380</name>
</gene>
<dbReference type="InterPro" id="IPR011098">
    <property type="entry name" value="G5_dom"/>
</dbReference>
<keyword evidence="1" id="KW-0732">Signal</keyword>
<dbReference type="Pfam" id="PF04294">
    <property type="entry name" value="VanW"/>
    <property type="match status" value="1"/>
</dbReference>
<accession>A0A544T8P7</accession>
<comment type="caution">
    <text evidence="4">The sequence shown here is derived from an EMBL/GenBank/DDBJ whole genome shotgun (WGS) entry which is preliminary data.</text>
</comment>
<dbReference type="InterPro" id="IPR007391">
    <property type="entry name" value="Vancomycin_resist_VanW"/>
</dbReference>
<evidence type="ECO:0000256" key="2">
    <source>
        <dbReference type="SAM" id="MobiDB-lite"/>
    </source>
</evidence>
<evidence type="ECO:0000259" key="3">
    <source>
        <dbReference type="PROSITE" id="PS51109"/>
    </source>
</evidence>
<dbReference type="SMART" id="SM01208">
    <property type="entry name" value="G5"/>
    <property type="match status" value="1"/>
</dbReference>
<dbReference type="EMBL" id="VDGH01000005">
    <property type="protein sequence ID" value="TQR13815.1"/>
    <property type="molecule type" value="Genomic_DNA"/>
</dbReference>
<dbReference type="Proteomes" id="UP000317316">
    <property type="component" value="Unassembled WGS sequence"/>
</dbReference>
<dbReference type="PANTHER" id="PTHR35788:SF1">
    <property type="entry name" value="EXPORTED PROTEIN"/>
    <property type="match status" value="1"/>
</dbReference>
<dbReference type="Gene3D" id="2.20.230.10">
    <property type="entry name" value="Resuscitation-promoting factor rpfb"/>
    <property type="match status" value="1"/>
</dbReference>
<dbReference type="Pfam" id="PF07501">
    <property type="entry name" value="G5"/>
    <property type="match status" value="1"/>
</dbReference>
<feature type="domain" description="G5" evidence="3">
    <location>
        <begin position="301"/>
        <end position="382"/>
    </location>
</feature>
<feature type="compositionally biased region" description="Low complexity" evidence="2">
    <location>
        <begin position="407"/>
        <end position="428"/>
    </location>
</feature>
<dbReference type="InterPro" id="IPR052913">
    <property type="entry name" value="Glycopeptide_resist_protein"/>
</dbReference>
<reference evidence="4 5" key="1">
    <citation type="submission" date="2019-05" db="EMBL/GenBank/DDBJ databases">
        <title>Psychrobacillus vulpis sp. nov., a new species isolated from feces of a red fox that inhabits in The Tablas de Daimiel Natural Park, Albacete, Spain.</title>
        <authorList>
            <person name="Rodriguez M."/>
            <person name="Reina J.C."/>
            <person name="Bejar V."/>
            <person name="Llamas I."/>
        </authorList>
    </citation>
    <scope>NUCLEOTIDE SEQUENCE [LARGE SCALE GENOMIC DNA]</scope>
    <source>
        <strain evidence="4 5">NEAU-3TGS17</strain>
    </source>
</reference>
<organism evidence="4 5">
    <name type="scientific">Psychrobacillus lasiicapitis</name>
    <dbReference type="NCBI Taxonomy" id="1636719"/>
    <lineage>
        <taxon>Bacteria</taxon>
        <taxon>Bacillati</taxon>
        <taxon>Bacillota</taxon>
        <taxon>Bacilli</taxon>
        <taxon>Bacillales</taxon>
        <taxon>Bacillaceae</taxon>
        <taxon>Psychrobacillus</taxon>
    </lineage>
</organism>
<keyword evidence="5" id="KW-1185">Reference proteome</keyword>
<dbReference type="PANTHER" id="PTHR35788">
    <property type="entry name" value="EXPORTED PROTEIN-RELATED"/>
    <property type="match status" value="1"/>
</dbReference>
<evidence type="ECO:0000256" key="1">
    <source>
        <dbReference type="ARBA" id="ARBA00022729"/>
    </source>
</evidence>
<dbReference type="OrthoDB" id="2691125at2"/>
<feature type="region of interest" description="Disordered" evidence="2">
    <location>
        <begin position="396"/>
        <end position="468"/>
    </location>
</feature>
<evidence type="ECO:0000313" key="4">
    <source>
        <dbReference type="EMBL" id="TQR13815.1"/>
    </source>
</evidence>
<proteinExistence type="predicted"/>
<protein>
    <recommendedName>
        <fullName evidence="3">G5 domain-containing protein</fullName>
    </recommendedName>
</protein>